<protein>
    <recommendedName>
        <fullName evidence="3">Catalase</fullName>
    </recommendedName>
</protein>
<evidence type="ECO:0000313" key="1">
    <source>
        <dbReference type="EMBL" id="KAG7561968.1"/>
    </source>
</evidence>
<gene>
    <name evidence="1" type="ORF">FFLO_02608</name>
</gene>
<dbReference type="InterPro" id="IPR020835">
    <property type="entry name" value="Catalase_sf"/>
</dbReference>
<name>A0A8K0JME4_9TREE</name>
<dbReference type="Proteomes" id="UP000812966">
    <property type="component" value="Unassembled WGS sequence"/>
</dbReference>
<dbReference type="Gene3D" id="2.40.180.10">
    <property type="entry name" value="Catalase core domain"/>
    <property type="match status" value="1"/>
</dbReference>
<proteinExistence type="predicted"/>
<keyword evidence="2" id="KW-1185">Reference proteome</keyword>
<evidence type="ECO:0008006" key="3">
    <source>
        <dbReference type="Google" id="ProtNLM"/>
    </source>
</evidence>
<dbReference type="PANTHER" id="PTHR36195:SF4">
    <property type="entry name" value="DOMAIN PROTEIN, PUTATIVE (AFU_ORTHOLOGUE AFUA_5G01990)-RELATED"/>
    <property type="match status" value="1"/>
</dbReference>
<accession>A0A8K0JME4</accession>
<dbReference type="SUPFAM" id="SSF56634">
    <property type="entry name" value="Heme-dependent catalase-like"/>
    <property type="match status" value="1"/>
</dbReference>
<evidence type="ECO:0000313" key="2">
    <source>
        <dbReference type="Proteomes" id="UP000812966"/>
    </source>
</evidence>
<comment type="caution">
    <text evidence="1">The sequence shown here is derived from an EMBL/GenBank/DDBJ whole genome shotgun (WGS) entry which is preliminary data.</text>
</comment>
<dbReference type="PANTHER" id="PTHR36195">
    <property type="entry name" value="DOMAIN PROTEIN, PUTATIVE (AFU_ORTHOLOGUE AFUA_5G01990)-RELATED-RELATED"/>
    <property type="match status" value="1"/>
</dbReference>
<dbReference type="GO" id="GO:0020037">
    <property type="term" value="F:heme binding"/>
    <property type="evidence" value="ECO:0007669"/>
    <property type="project" value="InterPro"/>
</dbReference>
<organism evidence="1 2">
    <name type="scientific">Filobasidium floriforme</name>
    <dbReference type="NCBI Taxonomy" id="5210"/>
    <lineage>
        <taxon>Eukaryota</taxon>
        <taxon>Fungi</taxon>
        <taxon>Dikarya</taxon>
        <taxon>Basidiomycota</taxon>
        <taxon>Agaricomycotina</taxon>
        <taxon>Tremellomycetes</taxon>
        <taxon>Filobasidiales</taxon>
        <taxon>Filobasidiaceae</taxon>
        <taxon>Filobasidium</taxon>
    </lineage>
</organism>
<reference evidence="1" key="1">
    <citation type="submission" date="2020-04" db="EMBL/GenBank/DDBJ databases">
        <title>Analysis of mating type loci in Filobasidium floriforme.</title>
        <authorList>
            <person name="Nowrousian M."/>
        </authorList>
    </citation>
    <scope>NUCLEOTIDE SEQUENCE</scope>
    <source>
        <strain evidence="1">CBS 6242</strain>
    </source>
</reference>
<sequence>MDSAFVLASDPRVEPPVDNEQEKIEQLKEVVSRIQDRNYKKHRHAFRGTHVKTQAVVKGRLEVKDGLPEHLAQGLFSKYKTYDIAMRYATEPSHILPDTQNAPRGIGMRIFGVDGEKLKDSNPEQGGWHDLFMNNAPMLEAFQLDTTLEIFTLREKYFESPLKYNAAIMLRKDALTQAAPGFLPNQHPMSFTFYSQAAYTHGPYVAKYRLEPILESQKALSSIKPTEPDEIMPMLAQYFSSHPARYSLDVQMCRDLDRQPVEDTQTEWKESDSPWETVAILELPVGQDSASDERRVFWEDRMAIGPWEGLKAHVPLGSVNRLRKAIYAHSRENRQARNVTSVQDVRRVDEIP</sequence>
<dbReference type="AlphaFoldDB" id="A0A8K0JME4"/>
<dbReference type="EMBL" id="JABELV010000042">
    <property type="protein sequence ID" value="KAG7561968.1"/>
    <property type="molecule type" value="Genomic_DNA"/>
</dbReference>